<protein>
    <submittedName>
        <fullName evidence="1">DUF4197 family protein</fullName>
    </submittedName>
</protein>
<dbReference type="InterPro" id="IPR025245">
    <property type="entry name" value="DUF4197"/>
</dbReference>
<evidence type="ECO:0000313" key="2">
    <source>
        <dbReference type="Proteomes" id="UP000439522"/>
    </source>
</evidence>
<accession>A0A6I4TCR7</accession>
<dbReference type="AlphaFoldDB" id="A0A6I4TCR7"/>
<dbReference type="OrthoDB" id="9789685at2"/>
<proteinExistence type="predicted"/>
<dbReference type="RefSeq" id="WP_160610215.1">
    <property type="nucleotide sequence ID" value="NZ_WTZA01000001.1"/>
</dbReference>
<name>A0A6I4TCR7_9SPHN</name>
<comment type="caution">
    <text evidence="1">The sequence shown here is derived from an EMBL/GenBank/DDBJ whole genome shotgun (WGS) entry which is preliminary data.</text>
</comment>
<keyword evidence="2" id="KW-1185">Reference proteome</keyword>
<dbReference type="EMBL" id="WTZA01000001">
    <property type="protein sequence ID" value="MXO74457.1"/>
    <property type="molecule type" value="Genomic_DNA"/>
</dbReference>
<dbReference type="InterPro" id="IPR006311">
    <property type="entry name" value="TAT_signal"/>
</dbReference>
<reference evidence="1 2" key="1">
    <citation type="submission" date="2019-12" db="EMBL/GenBank/DDBJ databases">
        <title>Genomic-based taxomic classification of the family Erythrobacteraceae.</title>
        <authorList>
            <person name="Xu L."/>
        </authorList>
    </citation>
    <scope>NUCLEOTIDE SEQUENCE [LARGE SCALE GENOMIC DNA]</scope>
    <source>
        <strain evidence="1 2">100921-2</strain>
    </source>
</reference>
<evidence type="ECO:0000313" key="1">
    <source>
        <dbReference type="EMBL" id="MXO74457.1"/>
    </source>
</evidence>
<dbReference type="PROSITE" id="PS51318">
    <property type="entry name" value="TAT"/>
    <property type="match status" value="1"/>
</dbReference>
<sequence length="235" mass="24586">MTETTTIPTIFHRRGFLAGLGVASGALMLPACAGPYGGGFSFTDAIARLLFISTGRAFDRMTAPGGFWDQQVAALGFEHFLGARGGTLGRILTSGLFKDRLARALAPVAFEAADRAAPVVADTIRVVGFQNAIDLVRGGPTSATSYLRQEMGTRLIDAMLPGVGQGLRVASDPLVGEALAALSGVDIPQVARTFSARVDDVIWTEIGREEALIRADPASTRDPLIIGVFGGARAL</sequence>
<dbReference type="Pfam" id="PF13852">
    <property type="entry name" value="DUF4197"/>
    <property type="match status" value="1"/>
</dbReference>
<gene>
    <name evidence="1" type="ORF">GRI40_04370</name>
</gene>
<dbReference type="Proteomes" id="UP000439522">
    <property type="component" value="Unassembled WGS sequence"/>
</dbReference>
<organism evidence="1 2">
    <name type="scientific">Tsuneonella aeria</name>
    <dbReference type="NCBI Taxonomy" id="1837929"/>
    <lineage>
        <taxon>Bacteria</taxon>
        <taxon>Pseudomonadati</taxon>
        <taxon>Pseudomonadota</taxon>
        <taxon>Alphaproteobacteria</taxon>
        <taxon>Sphingomonadales</taxon>
        <taxon>Erythrobacteraceae</taxon>
        <taxon>Tsuneonella</taxon>
    </lineage>
</organism>